<dbReference type="Pfam" id="PF13545">
    <property type="entry name" value="HTH_Crp_2"/>
    <property type="match status" value="1"/>
</dbReference>
<evidence type="ECO:0000313" key="3">
    <source>
        <dbReference type="Proteomes" id="UP000075182"/>
    </source>
</evidence>
<organism evidence="2 3">
    <name type="scientific">Streptococcus suis</name>
    <dbReference type="NCBI Taxonomy" id="1307"/>
    <lineage>
        <taxon>Bacteria</taxon>
        <taxon>Bacillati</taxon>
        <taxon>Bacillota</taxon>
        <taxon>Bacilli</taxon>
        <taxon>Lactobacillales</taxon>
        <taxon>Streptococcaceae</taxon>
        <taxon>Streptococcus</taxon>
    </lineage>
</organism>
<accession>A0A0Z8SA61</accession>
<dbReference type="RefSeq" id="WP_228475867.1">
    <property type="nucleotide sequence ID" value="NZ_CECQ01000027.1"/>
</dbReference>
<dbReference type="InterPro" id="IPR036388">
    <property type="entry name" value="WH-like_DNA-bd_sf"/>
</dbReference>
<dbReference type="AlphaFoldDB" id="A0A0Z8SA61"/>
<dbReference type="Proteomes" id="UP000075182">
    <property type="component" value="Unassembled WGS sequence"/>
</dbReference>
<dbReference type="GO" id="GO:0006355">
    <property type="term" value="P:regulation of DNA-templated transcription"/>
    <property type="evidence" value="ECO:0007669"/>
    <property type="project" value="InterPro"/>
</dbReference>
<dbReference type="InterPro" id="IPR012318">
    <property type="entry name" value="HTH_CRP"/>
</dbReference>
<dbReference type="Gene3D" id="1.10.10.10">
    <property type="entry name" value="Winged helix-like DNA-binding domain superfamily/Winged helix DNA-binding domain"/>
    <property type="match status" value="1"/>
</dbReference>
<dbReference type="PROSITE" id="PS51063">
    <property type="entry name" value="HTH_CRP_2"/>
    <property type="match status" value="1"/>
</dbReference>
<reference evidence="2 3" key="1">
    <citation type="submission" date="2016-02" db="EMBL/GenBank/DDBJ databases">
        <authorList>
            <consortium name="Pathogen Informatics"/>
        </authorList>
    </citation>
    <scope>NUCLEOTIDE SEQUENCE [LARGE SCALE GENOMIC DNA]</scope>
    <source>
        <strain evidence="2 3">SS999</strain>
    </source>
</reference>
<proteinExistence type="predicted"/>
<dbReference type="EMBL" id="FIMD01000007">
    <property type="protein sequence ID" value="CYX67008.1"/>
    <property type="molecule type" value="Genomic_DNA"/>
</dbReference>
<sequence>MAVTQRSINRLLKEFKEKQIIDLGHGKIQLLDHQALTSLLD</sequence>
<dbReference type="GO" id="GO:0003677">
    <property type="term" value="F:DNA binding"/>
    <property type="evidence" value="ECO:0007669"/>
    <property type="project" value="InterPro"/>
</dbReference>
<evidence type="ECO:0000313" key="2">
    <source>
        <dbReference type="EMBL" id="CYX67008.1"/>
    </source>
</evidence>
<name>A0A0Z8SA61_STRSU</name>
<protein>
    <submittedName>
        <fullName evidence="2">Cyclic nucleotide-binding protein</fullName>
    </submittedName>
</protein>
<gene>
    <name evidence="2" type="ORF">ERS132536_01105</name>
</gene>
<dbReference type="InterPro" id="IPR036390">
    <property type="entry name" value="WH_DNA-bd_sf"/>
</dbReference>
<feature type="domain" description="HTH crp-type" evidence="1">
    <location>
        <begin position="1"/>
        <end position="34"/>
    </location>
</feature>
<dbReference type="SUPFAM" id="SSF46785">
    <property type="entry name" value="Winged helix' DNA-binding domain"/>
    <property type="match status" value="1"/>
</dbReference>
<evidence type="ECO:0000259" key="1">
    <source>
        <dbReference type="PROSITE" id="PS51063"/>
    </source>
</evidence>